<protein>
    <submittedName>
        <fullName evidence="2">Uncharacterized protein</fullName>
    </submittedName>
</protein>
<evidence type="ECO:0000313" key="3">
    <source>
        <dbReference type="Proteomes" id="UP000887458"/>
    </source>
</evidence>
<reference evidence="2 3" key="2">
    <citation type="journal article" date="2022" name="Mol. Biol. Evol.">
        <title>Comparative Genomics Reveals Insights into the Divergent Evolution of Astigmatic Mites and Household Pest Adaptations.</title>
        <authorList>
            <person name="Xiong Q."/>
            <person name="Wan A.T."/>
            <person name="Liu X."/>
            <person name="Fung C.S."/>
            <person name="Xiao X."/>
            <person name="Malainual N."/>
            <person name="Hou J."/>
            <person name="Wang L."/>
            <person name="Wang M."/>
            <person name="Yang K.Y."/>
            <person name="Cui Y."/>
            <person name="Leung E.L."/>
            <person name="Nong W."/>
            <person name="Shin S.K."/>
            <person name="Au S.W."/>
            <person name="Jeong K.Y."/>
            <person name="Chew F.T."/>
            <person name="Hui J.H."/>
            <person name="Leung T.F."/>
            <person name="Tungtrongchitr A."/>
            <person name="Zhong N."/>
            <person name="Liu Z."/>
            <person name="Tsui S.K."/>
        </authorList>
    </citation>
    <scope>NUCLEOTIDE SEQUENCE [LARGE SCALE GENOMIC DNA]</scope>
    <source>
        <strain evidence="2">Derp</strain>
    </source>
</reference>
<dbReference type="EMBL" id="NJHN03000017">
    <property type="protein sequence ID" value="KAH9425740.1"/>
    <property type="molecule type" value="Genomic_DNA"/>
</dbReference>
<keyword evidence="3" id="KW-1185">Reference proteome</keyword>
<organism evidence="2 3">
    <name type="scientific">Dermatophagoides pteronyssinus</name>
    <name type="common">European house dust mite</name>
    <dbReference type="NCBI Taxonomy" id="6956"/>
    <lineage>
        <taxon>Eukaryota</taxon>
        <taxon>Metazoa</taxon>
        <taxon>Ecdysozoa</taxon>
        <taxon>Arthropoda</taxon>
        <taxon>Chelicerata</taxon>
        <taxon>Arachnida</taxon>
        <taxon>Acari</taxon>
        <taxon>Acariformes</taxon>
        <taxon>Sarcoptiformes</taxon>
        <taxon>Astigmata</taxon>
        <taxon>Psoroptidia</taxon>
        <taxon>Analgoidea</taxon>
        <taxon>Pyroglyphidae</taxon>
        <taxon>Dermatophagoidinae</taxon>
        <taxon>Dermatophagoides</taxon>
    </lineage>
</organism>
<keyword evidence="1" id="KW-1133">Transmembrane helix</keyword>
<comment type="caution">
    <text evidence="2">The sequence shown here is derived from an EMBL/GenBank/DDBJ whole genome shotgun (WGS) entry which is preliminary data.</text>
</comment>
<reference evidence="2 3" key="1">
    <citation type="journal article" date="2018" name="J. Allergy Clin. Immunol.">
        <title>High-quality assembly of Dermatophagoides pteronyssinus genome and transcriptome reveals a wide range of novel allergens.</title>
        <authorList>
            <person name="Liu X.Y."/>
            <person name="Yang K.Y."/>
            <person name="Wang M.Q."/>
            <person name="Kwok J.S."/>
            <person name="Zeng X."/>
            <person name="Yang Z."/>
            <person name="Xiao X.J."/>
            <person name="Lau C.P."/>
            <person name="Li Y."/>
            <person name="Huang Z.M."/>
            <person name="Ba J.G."/>
            <person name="Yim A.K."/>
            <person name="Ouyang C.Y."/>
            <person name="Ngai S.M."/>
            <person name="Chan T.F."/>
            <person name="Leung E.L."/>
            <person name="Liu L."/>
            <person name="Liu Z.G."/>
            <person name="Tsui S.K."/>
        </authorList>
    </citation>
    <scope>NUCLEOTIDE SEQUENCE [LARGE SCALE GENOMIC DNA]</scope>
    <source>
        <strain evidence="2">Derp</strain>
    </source>
</reference>
<sequence length="61" mass="7128">MNDFEQRQRILNCKKKQLELGINDEITWERKEKKSSLFISVKVLCVKLCVCVSLAQMLVQA</sequence>
<name>A0ABQ8JTJ5_DERPT</name>
<proteinExistence type="predicted"/>
<evidence type="ECO:0000256" key="1">
    <source>
        <dbReference type="SAM" id="Phobius"/>
    </source>
</evidence>
<dbReference type="Proteomes" id="UP000887458">
    <property type="component" value="Unassembled WGS sequence"/>
</dbReference>
<keyword evidence="1" id="KW-0812">Transmembrane</keyword>
<keyword evidence="1" id="KW-0472">Membrane</keyword>
<evidence type="ECO:0000313" key="2">
    <source>
        <dbReference type="EMBL" id="KAH9425740.1"/>
    </source>
</evidence>
<gene>
    <name evidence="2" type="ORF">DERP_004958</name>
</gene>
<feature type="transmembrane region" description="Helical" evidence="1">
    <location>
        <begin position="37"/>
        <end position="59"/>
    </location>
</feature>
<accession>A0ABQ8JTJ5</accession>